<dbReference type="InterPro" id="IPR036390">
    <property type="entry name" value="WH_DNA-bd_sf"/>
</dbReference>
<dbReference type="AlphaFoldDB" id="A0AAP0HM46"/>
<dbReference type="Gene3D" id="1.10.10.10">
    <property type="entry name" value="Winged helix-like DNA-binding domain superfamily/Winged helix DNA-binding domain"/>
    <property type="match status" value="1"/>
</dbReference>
<evidence type="ECO:0000313" key="3">
    <source>
        <dbReference type="Proteomes" id="UP001419268"/>
    </source>
</evidence>
<feature type="signal peptide" evidence="1">
    <location>
        <begin position="1"/>
        <end position="26"/>
    </location>
</feature>
<feature type="chain" id="PRO_5042868041" evidence="1">
    <location>
        <begin position="27"/>
        <end position="80"/>
    </location>
</feature>
<keyword evidence="1" id="KW-0732">Signal</keyword>
<dbReference type="InterPro" id="IPR036388">
    <property type="entry name" value="WH-like_DNA-bd_sf"/>
</dbReference>
<name>A0AAP0HM46_9MAGN</name>
<protein>
    <submittedName>
        <fullName evidence="2">Uncharacterized protein</fullName>
    </submittedName>
</protein>
<reference evidence="2 3" key="1">
    <citation type="submission" date="2024-01" db="EMBL/GenBank/DDBJ databases">
        <title>Genome assemblies of Stephania.</title>
        <authorList>
            <person name="Yang L."/>
        </authorList>
    </citation>
    <scope>NUCLEOTIDE SEQUENCE [LARGE SCALE GENOMIC DNA]</scope>
    <source>
        <strain evidence="2">JXDWG</strain>
        <tissue evidence="2">Leaf</tissue>
    </source>
</reference>
<evidence type="ECO:0000313" key="2">
    <source>
        <dbReference type="EMBL" id="KAK9093733.1"/>
    </source>
</evidence>
<sequence>MWWEGCYSRFFLWYMLTSLIIMETHDHDHNDEEDFFFAMQMANGVAVSCVIKAAVELEVFDTISKAGPNVYVLSDMHQIM</sequence>
<comment type="caution">
    <text evidence="2">The sequence shown here is derived from an EMBL/GenBank/DDBJ whole genome shotgun (WGS) entry which is preliminary data.</text>
</comment>
<organism evidence="2 3">
    <name type="scientific">Stephania cephalantha</name>
    <dbReference type="NCBI Taxonomy" id="152367"/>
    <lineage>
        <taxon>Eukaryota</taxon>
        <taxon>Viridiplantae</taxon>
        <taxon>Streptophyta</taxon>
        <taxon>Embryophyta</taxon>
        <taxon>Tracheophyta</taxon>
        <taxon>Spermatophyta</taxon>
        <taxon>Magnoliopsida</taxon>
        <taxon>Ranunculales</taxon>
        <taxon>Menispermaceae</taxon>
        <taxon>Menispermoideae</taxon>
        <taxon>Cissampelideae</taxon>
        <taxon>Stephania</taxon>
    </lineage>
</organism>
<dbReference type="GO" id="GO:0046983">
    <property type="term" value="F:protein dimerization activity"/>
    <property type="evidence" value="ECO:0007669"/>
    <property type="project" value="InterPro"/>
</dbReference>
<proteinExistence type="predicted"/>
<dbReference type="SUPFAM" id="SSF46785">
    <property type="entry name" value="Winged helix' DNA-binding domain"/>
    <property type="match status" value="1"/>
</dbReference>
<accession>A0AAP0HM46</accession>
<dbReference type="Proteomes" id="UP001419268">
    <property type="component" value="Unassembled WGS sequence"/>
</dbReference>
<keyword evidence="3" id="KW-1185">Reference proteome</keyword>
<dbReference type="EMBL" id="JBBNAG010000011">
    <property type="protein sequence ID" value="KAK9093733.1"/>
    <property type="molecule type" value="Genomic_DNA"/>
</dbReference>
<gene>
    <name evidence="2" type="ORF">Scep_025202</name>
</gene>
<evidence type="ECO:0000256" key="1">
    <source>
        <dbReference type="SAM" id="SignalP"/>
    </source>
</evidence>